<protein>
    <recommendedName>
        <fullName evidence="6">Complex I assembly factor TIMMDC1, mitochondrial</fullName>
    </recommendedName>
    <alternativeName>
        <fullName evidence="7">Translocase of inner mitochondrial membrane domain-containing protein 1</fullName>
    </alternativeName>
</protein>
<dbReference type="PANTHER" id="PTHR13002">
    <property type="entry name" value="C3ORF1 PROTEIN-RELATED"/>
    <property type="match status" value="1"/>
</dbReference>
<dbReference type="GO" id="GO:0032981">
    <property type="term" value="P:mitochondrial respiratory chain complex I assembly"/>
    <property type="evidence" value="ECO:0007669"/>
    <property type="project" value="InterPro"/>
</dbReference>
<proteinExistence type="inferred from homology"/>
<dbReference type="GO" id="GO:0016020">
    <property type="term" value="C:membrane"/>
    <property type="evidence" value="ECO:0007669"/>
    <property type="project" value="UniProtKB-SubCell"/>
</dbReference>
<name>A0A1B6IT64_9HEMI</name>
<accession>A0A1B6IT64</accession>
<sequence>MNSFRIICSHFHRKCNFIVRRTFSSTNPNVNLILGLVPVIPSVSAQNELKSVSVKNDTAKYNETKIENVTPEDIAMPKPSEIIEVPKEEGDGWDRLCAVFQKDEFGNHSKEMTATIQSTCMACFLGLLYGGINSSRAAFIDFMERNQDTIFENHIDAKRRLQNHVSIHFAKGGFHWACKLSLFTGGFMLFLTSVQAYKGRRSVVDYAVSGAMIGALVRVKLGVPGLVIGGSLGGLLGFFCGLMTSTFLTLTGTSFDEVLSFQYELDQSRKNAIKLSQAQAYEQAFISAEGIDLIKNRPYDKEEEAV</sequence>
<keyword evidence="5 8" id="KW-0472">Membrane</keyword>
<dbReference type="EMBL" id="GECU01021345">
    <property type="protein sequence ID" value="JAS86361.1"/>
    <property type="molecule type" value="Transcribed_RNA"/>
</dbReference>
<reference evidence="11" key="1">
    <citation type="submission" date="2015-11" db="EMBL/GenBank/DDBJ databases">
        <title>De novo transcriptome assembly of four potential Pierce s Disease insect vectors from Arizona vineyards.</title>
        <authorList>
            <person name="Tassone E.E."/>
        </authorList>
    </citation>
    <scope>NUCLEOTIDE SEQUENCE</scope>
</reference>
<dbReference type="EMBL" id="GECU01005818">
    <property type="protein sequence ID" value="JAT01889.1"/>
    <property type="molecule type" value="Transcribed_RNA"/>
</dbReference>
<keyword evidence="3 8" id="KW-0812">Transmembrane</keyword>
<dbReference type="EMBL" id="GECU01025626">
    <property type="protein sequence ID" value="JAS82080.1"/>
    <property type="molecule type" value="Transcribed_RNA"/>
</dbReference>
<evidence type="ECO:0000313" key="10">
    <source>
        <dbReference type="EMBL" id="JAS86361.1"/>
    </source>
</evidence>
<dbReference type="AlphaFoldDB" id="A0A1B6IT64"/>
<feature type="transmembrane region" description="Helical" evidence="8">
    <location>
        <begin position="173"/>
        <end position="191"/>
    </location>
</feature>
<comment type="similarity">
    <text evidence="2">Belongs to the Tim17/Tim22/Tim23 family.</text>
</comment>
<keyword evidence="4 8" id="KW-1133">Transmembrane helix</keyword>
<comment type="subcellular location">
    <subcellularLocation>
        <location evidence="1">Membrane</location>
        <topology evidence="1">Multi-pass membrane protein</topology>
    </subcellularLocation>
</comment>
<evidence type="ECO:0000256" key="5">
    <source>
        <dbReference type="ARBA" id="ARBA00023136"/>
    </source>
</evidence>
<feature type="transmembrane region" description="Helical" evidence="8">
    <location>
        <begin position="227"/>
        <end position="250"/>
    </location>
</feature>
<evidence type="ECO:0000313" key="11">
    <source>
        <dbReference type="EMBL" id="JAS90122.1"/>
    </source>
</evidence>
<gene>
    <name evidence="11" type="ORF">g.40187</name>
    <name evidence="10" type="ORF">g.40188</name>
    <name evidence="12" type="ORF">g.40190</name>
    <name evidence="9" type="ORF">g.40191</name>
</gene>
<evidence type="ECO:0000256" key="8">
    <source>
        <dbReference type="SAM" id="Phobius"/>
    </source>
</evidence>
<dbReference type="GO" id="GO:0005739">
    <property type="term" value="C:mitochondrion"/>
    <property type="evidence" value="ECO:0007669"/>
    <property type="project" value="TreeGrafter"/>
</dbReference>
<evidence type="ECO:0000256" key="7">
    <source>
        <dbReference type="ARBA" id="ARBA00041344"/>
    </source>
</evidence>
<evidence type="ECO:0000256" key="6">
    <source>
        <dbReference type="ARBA" id="ARBA00040778"/>
    </source>
</evidence>
<dbReference type="Pfam" id="PF02466">
    <property type="entry name" value="Tim17"/>
    <property type="match status" value="1"/>
</dbReference>
<evidence type="ECO:0000256" key="1">
    <source>
        <dbReference type="ARBA" id="ARBA00004141"/>
    </source>
</evidence>
<evidence type="ECO:0000256" key="2">
    <source>
        <dbReference type="ARBA" id="ARBA00008444"/>
    </source>
</evidence>
<evidence type="ECO:0000256" key="3">
    <source>
        <dbReference type="ARBA" id="ARBA00022692"/>
    </source>
</evidence>
<evidence type="ECO:0000313" key="12">
    <source>
        <dbReference type="EMBL" id="JAT01889.1"/>
    </source>
</evidence>
<evidence type="ECO:0000313" key="9">
    <source>
        <dbReference type="EMBL" id="JAS82080.1"/>
    </source>
</evidence>
<dbReference type="InterPro" id="IPR055299">
    <property type="entry name" value="TIMMDC1"/>
</dbReference>
<organism evidence="11">
    <name type="scientific">Homalodisca liturata</name>
    <dbReference type="NCBI Taxonomy" id="320908"/>
    <lineage>
        <taxon>Eukaryota</taxon>
        <taxon>Metazoa</taxon>
        <taxon>Ecdysozoa</taxon>
        <taxon>Arthropoda</taxon>
        <taxon>Hexapoda</taxon>
        <taxon>Insecta</taxon>
        <taxon>Pterygota</taxon>
        <taxon>Neoptera</taxon>
        <taxon>Paraneoptera</taxon>
        <taxon>Hemiptera</taxon>
        <taxon>Auchenorrhyncha</taxon>
        <taxon>Membracoidea</taxon>
        <taxon>Cicadellidae</taxon>
        <taxon>Cicadellinae</taxon>
        <taxon>Proconiini</taxon>
        <taxon>Homalodisca</taxon>
    </lineage>
</organism>
<dbReference type="PANTHER" id="PTHR13002:SF1">
    <property type="entry name" value="COMPLEX I ASSEMBLY FACTOR TIMMDC1, MITOCHONDRIAL"/>
    <property type="match status" value="1"/>
</dbReference>
<dbReference type="EMBL" id="GECU01017584">
    <property type="protein sequence ID" value="JAS90122.1"/>
    <property type="molecule type" value="Transcribed_RNA"/>
</dbReference>
<evidence type="ECO:0000256" key="4">
    <source>
        <dbReference type="ARBA" id="ARBA00022989"/>
    </source>
</evidence>